<organism evidence="1 2">
    <name type="scientific">Rhizobium leguminosarum</name>
    <dbReference type="NCBI Taxonomy" id="384"/>
    <lineage>
        <taxon>Bacteria</taxon>
        <taxon>Pseudomonadati</taxon>
        <taxon>Pseudomonadota</taxon>
        <taxon>Alphaproteobacteria</taxon>
        <taxon>Hyphomicrobiales</taxon>
        <taxon>Rhizobiaceae</taxon>
        <taxon>Rhizobium/Agrobacterium group</taxon>
        <taxon>Rhizobium</taxon>
    </lineage>
</organism>
<evidence type="ECO:0000313" key="1">
    <source>
        <dbReference type="EMBL" id="TAY50970.1"/>
    </source>
</evidence>
<evidence type="ECO:0000313" key="2">
    <source>
        <dbReference type="Proteomes" id="UP000292974"/>
    </source>
</evidence>
<reference evidence="1 2" key="1">
    <citation type="submission" date="2019-02" db="EMBL/GenBank/DDBJ databases">
        <title>The genomic architecture of introgression among sibling species of bacteria.</title>
        <authorList>
            <person name="Cavassim M.I.A."/>
            <person name="Moeskjaer S."/>
            <person name="Moslemi C."/>
            <person name="Fields B."/>
            <person name="Bachmann A."/>
            <person name="Vilhjalmsson B."/>
            <person name="Schierup M.H."/>
            <person name="Young J.P.W."/>
            <person name="Andersen S.U."/>
        </authorList>
    </citation>
    <scope>NUCLEOTIDE SEQUENCE [LARGE SCALE GENOMIC DNA]</scope>
    <source>
        <strain evidence="1 2">SM135B</strain>
    </source>
</reference>
<accession>A0A7M3DQR3</accession>
<proteinExistence type="predicted"/>
<sequence length="222" mass="25192">MPDRIVGRRVVPDRRKPLYMEPLQAIAEHALKELYSGVWKRAEADIDQLPRLMYDGVWRDHANEITADVHAFADFHPVDEQRTEPAIKTWSQQSAGELAGDYDQEYYSIAVHVGLLGYVQHMRELRRKMNCGSGWHRIIEHFHDACSGVVGYGFIGASEKWGMLSLSYRCDPAGVEACRAAEKLAVEASQRTCEKCGKPGRTRTGGWKKTLCDDHARGRYND</sequence>
<dbReference type="AlphaFoldDB" id="A0A7M3DQR3"/>
<protein>
    <submittedName>
        <fullName evidence="1">Uncharacterized protein</fullName>
    </submittedName>
</protein>
<gene>
    <name evidence="1" type="ORF">ELH90_04225</name>
</gene>
<dbReference type="RefSeq" id="WP_130715857.1">
    <property type="nucleotide sequence ID" value="NZ_SIOP01000001.1"/>
</dbReference>
<comment type="caution">
    <text evidence="1">The sequence shown here is derived from an EMBL/GenBank/DDBJ whole genome shotgun (WGS) entry which is preliminary data.</text>
</comment>
<dbReference type="Proteomes" id="UP000292974">
    <property type="component" value="Unassembled WGS sequence"/>
</dbReference>
<name>A0A7M3DQR3_RHILE</name>
<dbReference type="EMBL" id="SIOP01000001">
    <property type="protein sequence ID" value="TAY50970.1"/>
    <property type="molecule type" value="Genomic_DNA"/>
</dbReference>